<organism evidence="1 2">
    <name type="scientific">Halorientalis brevis</name>
    <dbReference type="NCBI Taxonomy" id="1126241"/>
    <lineage>
        <taxon>Archaea</taxon>
        <taxon>Methanobacteriati</taxon>
        <taxon>Methanobacteriota</taxon>
        <taxon>Stenosarchaea group</taxon>
        <taxon>Halobacteria</taxon>
        <taxon>Halobacteriales</taxon>
        <taxon>Haloarculaceae</taxon>
        <taxon>Halorientalis</taxon>
    </lineage>
</organism>
<dbReference type="InterPro" id="IPR008928">
    <property type="entry name" value="6-hairpin_glycosidase_sf"/>
</dbReference>
<evidence type="ECO:0000313" key="2">
    <source>
        <dbReference type="Proteomes" id="UP001597119"/>
    </source>
</evidence>
<dbReference type="AlphaFoldDB" id="A0ABD6CG57"/>
<keyword evidence="2" id="KW-1185">Reference proteome</keyword>
<evidence type="ECO:0000313" key="1">
    <source>
        <dbReference type="EMBL" id="MFD1588319.1"/>
    </source>
</evidence>
<dbReference type="RefSeq" id="WP_247381509.1">
    <property type="nucleotide sequence ID" value="NZ_JALLGV010000010.1"/>
</dbReference>
<dbReference type="Proteomes" id="UP001597119">
    <property type="component" value="Unassembled WGS sequence"/>
</dbReference>
<dbReference type="SUPFAM" id="SSF48208">
    <property type="entry name" value="Six-hairpin glycosidases"/>
    <property type="match status" value="2"/>
</dbReference>
<reference evidence="1 2" key="1">
    <citation type="journal article" date="2019" name="Int. J. Syst. Evol. Microbiol.">
        <title>The Global Catalogue of Microorganisms (GCM) 10K type strain sequencing project: providing services to taxonomists for standard genome sequencing and annotation.</title>
        <authorList>
            <consortium name="The Broad Institute Genomics Platform"/>
            <consortium name="The Broad Institute Genome Sequencing Center for Infectious Disease"/>
            <person name="Wu L."/>
            <person name="Ma J."/>
        </authorList>
    </citation>
    <scope>NUCLEOTIDE SEQUENCE [LARGE SCALE GENOMIC DNA]</scope>
    <source>
        <strain evidence="1 2">CGMCC 1.12125</strain>
    </source>
</reference>
<dbReference type="EMBL" id="JBHUDJ010000011">
    <property type="protein sequence ID" value="MFD1588319.1"/>
    <property type="molecule type" value="Genomic_DNA"/>
</dbReference>
<protein>
    <submittedName>
        <fullName evidence="1">Antibiotic ABC transporter permease</fullName>
    </submittedName>
</protein>
<accession>A0ABD6CG57</accession>
<sequence length="415" mass="47511">MRGVEISSETADERVETTIEDYRVVDLFLQTLSYARDRDYTGWDYGDGMSSRILQALPVDNKWLNLVFQETSKRCPVNVRPLLLVEQRRNFKGTALFSMANLTASELGFTQARHAPNQSPVDYAAEADELAAWLVEHQCSGYGGFCGGHRHPIQHLDGRGQPSDPDVVSTSYATKALLRAGALDEAYPDIARSATEFVDGHLNYRQVEGDRGAKVNYHLNHSEEYYTINAGALCARLFVDLYAQFGDDAYRTRARELLDHIADLQADIGGWTYRHPPDASHLSMDNHHNGFVIESFQRYHAVTDEERYADTLDTALHFYRHELFEPNGAPNFDEQNAYPRDIHASTQGVLVFTYAGDLQFARQILQWVFDNLHAGDGQFYYRKERFYTRRVTLMRWCQAWMAYAMGEYLKALKQQ</sequence>
<comment type="caution">
    <text evidence="1">The sequence shown here is derived from an EMBL/GenBank/DDBJ whole genome shotgun (WGS) entry which is preliminary data.</text>
</comment>
<gene>
    <name evidence="1" type="ORF">ACFR9U_15160</name>
</gene>
<name>A0ABD6CG57_9EURY</name>
<proteinExistence type="predicted"/>